<accession>A0A8I6RIZ3</accession>
<keyword evidence="10" id="KW-1185">Reference proteome</keyword>
<keyword evidence="5 7" id="KW-0234">DNA repair</keyword>
<evidence type="ECO:0000256" key="2">
    <source>
        <dbReference type="ARBA" id="ARBA00008997"/>
    </source>
</evidence>
<dbReference type="PANTHER" id="PTHR16140:SF0">
    <property type="entry name" value="NON-STRUCTURAL MAINTENANCE OF CHROMOSOMES ELEMENT 4"/>
    <property type="match status" value="1"/>
</dbReference>
<name>A0A8I6RIZ3_CIMLE</name>
<dbReference type="GO" id="GO:0006310">
    <property type="term" value="P:DNA recombination"/>
    <property type="evidence" value="ECO:0007669"/>
    <property type="project" value="UniProtKB-UniRule"/>
</dbReference>
<dbReference type="RefSeq" id="XP_014243005.1">
    <property type="nucleotide sequence ID" value="XM_014387519.2"/>
</dbReference>
<evidence type="ECO:0000313" key="9">
    <source>
        <dbReference type="EnsemblMetazoa" id="XP_014243005.1"/>
    </source>
</evidence>
<evidence type="ECO:0000313" key="10">
    <source>
        <dbReference type="Proteomes" id="UP000494040"/>
    </source>
</evidence>
<comment type="subunit">
    <text evidence="7">Component of the SMC5-SMC6 complex.</text>
</comment>
<dbReference type="Pfam" id="PF08743">
    <property type="entry name" value="Nse4_C"/>
    <property type="match status" value="1"/>
</dbReference>
<dbReference type="OrthoDB" id="6604283at2759"/>
<dbReference type="InterPro" id="IPR027786">
    <property type="entry name" value="Nse4/EID"/>
</dbReference>
<evidence type="ECO:0000256" key="1">
    <source>
        <dbReference type="ARBA" id="ARBA00004123"/>
    </source>
</evidence>
<comment type="similarity">
    <text evidence="2 7">Belongs to the NSE4 family.</text>
</comment>
<comment type="subcellular location">
    <subcellularLocation>
        <location evidence="1 7">Nucleus</location>
    </subcellularLocation>
</comment>
<evidence type="ECO:0000259" key="8">
    <source>
        <dbReference type="Pfam" id="PF08743"/>
    </source>
</evidence>
<reference evidence="9" key="1">
    <citation type="submission" date="2022-01" db="UniProtKB">
        <authorList>
            <consortium name="EnsemblMetazoa"/>
        </authorList>
    </citation>
    <scope>IDENTIFICATION</scope>
</reference>
<dbReference type="AlphaFoldDB" id="A0A8I6RIZ3"/>
<keyword evidence="3 7" id="KW-0227">DNA damage</keyword>
<dbReference type="GO" id="GO:0006281">
    <property type="term" value="P:DNA repair"/>
    <property type="evidence" value="ECO:0007669"/>
    <property type="project" value="UniProtKB-UniRule"/>
</dbReference>
<dbReference type="GeneID" id="106663024"/>
<sequence length="323" mass="36737">MAVAEEVETLSEELKRCAIHNYISEESKIGLTNRLKDSLQQGGSSNRDETTTVRKIGSFYKKTLEDVITKSNTPSDLHLITSLMDESSAAVQRQMEDFNPSSAEWNIFFKGDGNSVESWCQGGFDELVKLSRQAVILDYSAFMNYDLLNEPEPKARKERVNRAMTQSQQAVKKPKEMTTPAEDSRLEMNMKAALNVLITLTKNKKWLPYFEFVLNPSSFVQTTYNMYIVAFLVSEHYAKLGVGANEELFIAPIRGNMNETNRAESIKSDRMHTVIGLSPPEWTLLVKRLGIKKNLLPEFCPKQSELDNEDLERFSQGIQFLKP</sequence>
<dbReference type="EnsemblMetazoa" id="XM_024227114.1">
    <property type="protein sequence ID" value="XP_024082882.1"/>
    <property type="gene ID" value="LOC106663024"/>
</dbReference>
<evidence type="ECO:0000256" key="6">
    <source>
        <dbReference type="ARBA" id="ARBA00023242"/>
    </source>
</evidence>
<evidence type="ECO:0000256" key="5">
    <source>
        <dbReference type="ARBA" id="ARBA00023204"/>
    </source>
</evidence>
<evidence type="ECO:0000256" key="7">
    <source>
        <dbReference type="RuleBase" id="RU365071"/>
    </source>
</evidence>
<feature type="domain" description="Non-structural maintenance of chromosome element 4 C-terminal" evidence="8">
    <location>
        <begin position="208"/>
        <end position="295"/>
    </location>
</feature>
<dbReference type="Proteomes" id="UP000494040">
    <property type="component" value="Unassembled WGS sequence"/>
</dbReference>
<dbReference type="RefSeq" id="XP_024082882.1">
    <property type="nucleotide sequence ID" value="XM_024227114.1"/>
</dbReference>
<keyword evidence="4 7" id="KW-0233">DNA recombination</keyword>
<dbReference type="GO" id="GO:0005634">
    <property type="term" value="C:nucleus"/>
    <property type="evidence" value="ECO:0007669"/>
    <property type="project" value="UniProtKB-SubCell"/>
</dbReference>
<comment type="function">
    <text evidence="7">Component of the SMC5-SMC6 complex, that promotes sister chromatid alignment after DNA damage and facilitates double-stranded DNA breaks (DSBs) repair via homologous recombination between sister chromatids.</text>
</comment>
<proteinExistence type="inferred from homology"/>
<organism evidence="9 10">
    <name type="scientific">Cimex lectularius</name>
    <name type="common">Bed bug</name>
    <name type="synonym">Acanthia lectularia</name>
    <dbReference type="NCBI Taxonomy" id="79782"/>
    <lineage>
        <taxon>Eukaryota</taxon>
        <taxon>Metazoa</taxon>
        <taxon>Ecdysozoa</taxon>
        <taxon>Arthropoda</taxon>
        <taxon>Hexapoda</taxon>
        <taxon>Insecta</taxon>
        <taxon>Pterygota</taxon>
        <taxon>Neoptera</taxon>
        <taxon>Paraneoptera</taxon>
        <taxon>Hemiptera</taxon>
        <taxon>Heteroptera</taxon>
        <taxon>Panheteroptera</taxon>
        <taxon>Cimicomorpha</taxon>
        <taxon>Cimicidae</taxon>
        <taxon>Cimex</taxon>
    </lineage>
</organism>
<keyword evidence="6 7" id="KW-0539">Nucleus</keyword>
<dbReference type="PANTHER" id="PTHR16140">
    <property type="entry name" value="NON-STRUCTURAL MAINTENANCE OF CHROMOSOMES ELEMENT 4"/>
    <property type="match status" value="1"/>
</dbReference>
<protein>
    <recommendedName>
        <fullName evidence="7">Non-structural maintenance of chromosomes element 4</fullName>
    </recommendedName>
</protein>
<dbReference type="EnsemblMetazoa" id="XM_014387519.2">
    <property type="protein sequence ID" value="XP_014243005.1"/>
    <property type="gene ID" value="LOC106663024"/>
</dbReference>
<dbReference type="KEGG" id="clec:106663024"/>
<evidence type="ECO:0000256" key="4">
    <source>
        <dbReference type="ARBA" id="ARBA00023172"/>
    </source>
</evidence>
<evidence type="ECO:0000256" key="3">
    <source>
        <dbReference type="ARBA" id="ARBA00022763"/>
    </source>
</evidence>
<dbReference type="InterPro" id="IPR014854">
    <property type="entry name" value="Nse4_C"/>
</dbReference>
<dbReference type="GO" id="GO:0030915">
    <property type="term" value="C:Smc5-Smc6 complex"/>
    <property type="evidence" value="ECO:0007669"/>
    <property type="project" value="UniProtKB-UniRule"/>
</dbReference>